<organism evidence="2">
    <name type="scientific">Elphidium margaritaceum</name>
    <dbReference type="NCBI Taxonomy" id="933848"/>
    <lineage>
        <taxon>Eukaryota</taxon>
        <taxon>Sar</taxon>
        <taxon>Rhizaria</taxon>
        <taxon>Retaria</taxon>
        <taxon>Foraminifera</taxon>
        <taxon>Rotaliida</taxon>
        <taxon>Elphidiidae</taxon>
        <taxon>Elphidium</taxon>
    </lineage>
</organism>
<feature type="domain" description="UBC core" evidence="1">
    <location>
        <begin position="66"/>
        <end position="212"/>
    </location>
</feature>
<dbReference type="Gene3D" id="3.10.110.10">
    <property type="entry name" value="Ubiquitin Conjugating Enzyme"/>
    <property type="match status" value="1"/>
</dbReference>
<dbReference type="AlphaFoldDB" id="A0A7S0TFC4"/>
<dbReference type="Pfam" id="PF00179">
    <property type="entry name" value="UQ_con"/>
    <property type="match status" value="1"/>
</dbReference>
<protein>
    <recommendedName>
        <fullName evidence="1">UBC core domain-containing protein</fullName>
    </recommendedName>
</protein>
<dbReference type="InterPro" id="IPR016135">
    <property type="entry name" value="UBQ-conjugating_enzyme/RWD"/>
</dbReference>
<dbReference type="SMART" id="SM00212">
    <property type="entry name" value="UBCc"/>
    <property type="match status" value="1"/>
</dbReference>
<evidence type="ECO:0000259" key="1">
    <source>
        <dbReference type="PROSITE" id="PS50127"/>
    </source>
</evidence>
<dbReference type="SUPFAM" id="SSF54495">
    <property type="entry name" value="UBC-like"/>
    <property type="match status" value="1"/>
</dbReference>
<dbReference type="PROSITE" id="PS50127">
    <property type="entry name" value="UBC_2"/>
    <property type="match status" value="1"/>
</dbReference>
<evidence type="ECO:0000313" key="2">
    <source>
        <dbReference type="EMBL" id="CAD8731373.1"/>
    </source>
</evidence>
<sequence>MAAVALLYEFKGISKYCGELLTVGFCKQNSILFYHTDLIGVIIEYLCWEPKSWPMDTRQLNQVRQKMGKRISKEFHVMRFFMPLGIAFTVHPENFRYFLVEIKGPAGTPFENGTFYGELFLRQQYPMRPPQFRLLTKIYHPGFDKLGRHSLDVFRDKWTPALTIMKICQCIQLTIQDPNWHDPMDTNIAAVWENDRALAEKTAREWTQRYAQPYRLNVKHKALQRITEGSC</sequence>
<gene>
    <name evidence="2" type="ORF">EMAR1385_LOCUS252</name>
</gene>
<accession>A0A7S0TFC4</accession>
<dbReference type="InterPro" id="IPR000608">
    <property type="entry name" value="UBC"/>
</dbReference>
<name>A0A7S0TFC4_9EUKA</name>
<reference evidence="2" key="1">
    <citation type="submission" date="2021-01" db="EMBL/GenBank/DDBJ databases">
        <authorList>
            <person name="Corre E."/>
            <person name="Pelletier E."/>
            <person name="Niang G."/>
            <person name="Scheremetjew M."/>
            <person name="Finn R."/>
            <person name="Kale V."/>
            <person name="Holt S."/>
            <person name="Cochrane G."/>
            <person name="Meng A."/>
            <person name="Brown T."/>
            <person name="Cohen L."/>
        </authorList>
    </citation>
    <scope>NUCLEOTIDE SEQUENCE</scope>
</reference>
<dbReference type="PANTHER" id="PTHR24068">
    <property type="entry name" value="UBIQUITIN-CONJUGATING ENZYME E2"/>
    <property type="match status" value="1"/>
</dbReference>
<proteinExistence type="predicted"/>
<dbReference type="EMBL" id="HBFI01000348">
    <property type="protein sequence ID" value="CAD8731373.1"/>
    <property type="molecule type" value="Transcribed_RNA"/>
</dbReference>